<name>Q6J812_9CAUD</name>
<dbReference type="GeneID" id="2846147"/>
<sequence length="271" mass="28227">MAAPCTWDVDPEALGVCEGWAEKPEAIQETALALASSYLWGATGRRFGICPVSVRPSQTDRTELAYQAFPVAPGLGGLGEPGGPFLFGGRWFNQGCATACCGNSACAVVLRGPVASVDEVIVGDEVVPASAYRVDVTRGAYLLVRIDGECWPMCQDFRAEPGEPGTFEITYGLGTALPVALQIATALLACEYAKHLTGGACALPARMTRLSRQGVEVEVAAPDPAAGTTGVKMVDEVISTLNPGGLRRPPVVLSPDLPETCDRMTVIGAGS</sequence>
<dbReference type="OrthoDB" id="17972at10239"/>
<dbReference type="Proteomes" id="UP000001245">
    <property type="component" value="Segment"/>
</dbReference>
<reference evidence="1 2" key="1">
    <citation type="journal article" date="2004" name="Virus Genes">
        <title>The genome of phiAsp2, an actinoplanes infecting phage.</title>
        <authorList>
            <person name="Jarling M."/>
            <person name="Bartkowiak K."/>
            <person name="Pape H."/>
            <person name="Meinhardt F."/>
        </authorList>
    </citation>
    <scope>NUCLEOTIDE SEQUENCE</scope>
</reference>
<keyword evidence="2" id="KW-1185">Reference proteome</keyword>
<proteinExistence type="predicted"/>
<evidence type="ECO:0000313" key="2">
    <source>
        <dbReference type="Proteomes" id="UP000001245"/>
    </source>
</evidence>
<evidence type="ECO:0000313" key="1">
    <source>
        <dbReference type="EMBL" id="AAT36767.1"/>
    </source>
</evidence>
<gene>
    <name evidence="1" type="primary">pas19</name>
</gene>
<dbReference type="KEGG" id="vg:2846147"/>
<protein>
    <submittedName>
        <fullName evidence="1">Pas19</fullName>
    </submittedName>
</protein>
<dbReference type="EMBL" id="AY576796">
    <property type="protein sequence ID" value="AAT36767.1"/>
    <property type="molecule type" value="Genomic_DNA"/>
</dbReference>
<organism evidence="1 2">
    <name type="scientific">Actinoplanes phage phiAsp2</name>
    <dbReference type="NCBI Taxonomy" id="279303"/>
    <lineage>
        <taxon>Viruses</taxon>
        <taxon>Duplodnaviria</taxon>
        <taxon>Heunggongvirae</taxon>
        <taxon>Uroviricota</taxon>
        <taxon>Caudoviricetes</taxon>
        <taxon>Aspduovirus</taxon>
        <taxon>Aspduovirus Asp2</taxon>
    </lineage>
</organism>
<dbReference type="RefSeq" id="YP_024805.1">
    <property type="nucleotide sequence ID" value="NC_005885.1"/>
</dbReference>
<accession>Q6J812</accession>